<dbReference type="GO" id="GO:0032259">
    <property type="term" value="P:methylation"/>
    <property type="evidence" value="ECO:0007669"/>
    <property type="project" value="UniProtKB-KW"/>
</dbReference>
<dbReference type="CDD" id="cd02440">
    <property type="entry name" value="AdoMet_MTases"/>
    <property type="match status" value="1"/>
</dbReference>
<evidence type="ECO:0000313" key="2">
    <source>
        <dbReference type="EMBL" id="TMM58746.1"/>
    </source>
</evidence>
<dbReference type="InterPro" id="IPR041698">
    <property type="entry name" value="Methyltransf_25"/>
</dbReference>
<dbReference type="GO" id="GO:0008168">
    <property type="term" value="F:methyltransferase activity"/>
    <property type="evidence" value="ECO:0007669"/>
    <property type="project" value="UniProtKB-KW"/>
</dbReference>
<dbReference type="SUPFAM" id="SSF53335">
    <property type="entry name" value="S-adenosyl-L-methionine-dependent methyltransferases"/>
    <property type="match status" value="1"/>
</dbReference>
<dbReference type="InterPro" id="IPR029063">
    <property type="entry name" value="SAM-dependent_MTases_sf"/>
</dbReference>
<dbReference type="RefSeq" id="WP_138656679.1">
    <property type="nucleotide sequence ID" value="NZ_VATY01000001.1"/>
</dbReference>
<comment type="caution">
    <text evidence="2">The sequence shown here is derived from an EMBL/GenBank/DDBJ whole genome shotgun (WGS) entry which is preliminary data.</text>
</comment>
<reference evidence="2 3" key="1">
    <citation type="submission" date="2019-05" db="EMBL/GenBank/DDBJ databases">
        <authorList>
            <person name="Zhang J.-Y."/>
            <person name="Feg X."/>
            <person name="Du Z.-J."/>
        </authorList>
    </citation>
    <scope>NUCLEOTIDE SEQUENCE [LARGE SCALE GENOMIC DNA]</scope>
    <source>
        <strain evidence="2 3">RZ26</strain>
    </source>
</reference>
<keyword evidence="2" id="KW-0489">Methyltransferase</keyword>
<dbReference type="AlphaFoldDB" id="A0A5S3PUQ3"/>
<name>A0A5S3PUQ3_9FLAO</name>
<keyword evidence="3" id="KW-1185">Reference proteome</keyword>
<sequence length="304" mass="35317">MIALQNNAYKSIGLELLREFIATEELSHTNFFQLEELLSITAYEYRKGRISKDEISKISLGFGKEFLENTLHGRGFLKPNGYPGDYLFLDRIYTNHISEDSKYKIWDEYVQQSAAPNAVRNRKEYFKHLAKAKAKLASSIKVLNIISGSGRELVELYNAEKENIFTTCVEIDDEAIAFSKELNKAHLERIEYVNSNIFRYQTEESYDFIWSAGLFDYLNDRAFVKLLRRFKGCLKKGGEIVVGNYNEAHNPSRDYMEILGDWHLIHRTETQLLQLAKEAGFAEHEIHVSRMPDNVILYLHIHCL</sequence>
<organism evidence="2 3">
    <name type="scientific">Maribacter algarum</name>
    <name type="common">ex Zhang et al. 2020</name>
    <dbReference type="NCBI Taxonomy" id="2578118"/>
    <lineage>
        <taxon>Bacteria</taxon>
        <taxon>Pseudomonadati</taxon>
        <taxon>Bacteroidota</taxon>
        <taxon>Flavobacteriia</taxon>
        <taxon>Flavobacteriales</taxon>
        <taxon>Flavobacteriaceae</taxon>
        <taxon>Maribacter</taxon>
    </lineage>
</organism>
<feature type="domain" description="Methyltransferase" evidence="1">
    <location>
        <begin position="142"/>
        <end position="238"/>
    </location>
</feature>
<dbReference type="OrthoDB" id="9811915at2"/>
<protein>
    <submittedName>
        <fullName evidence="2">Class I SAM-dependent methyltransferase</fullName>
    </submittedName>
</protein>
<proteinExistence type="predicted"/>
<evidence type="ECO:0000313" key="3">
    <source>
        <dbReference type="Proteomes" id="UP000310314"/>
    </source>
</evidence>
<keyword evidence="2" id="KW-0808">Transferase</keyword>
<gene>
    <name evidence="2" type="ORF">FEE95_04755</name>
</gene>
<dbReference type="Proteomes" id="UP000310314">
    <property type="component" value="Unassembled WGS sequence"/>
</dbReference>
<evidence type="ECO:0000259" key="1">
    <source>
        <dbReference type="Pfam" id="PF13649"/>
    </source>
</evidence>
<accession>A0A5S3PUQ3</accession>
<dbReference type="Pfam" id="PF13649">
    <property type="entry name" value="Methyltransf_25"/>
    <property type="match status" value="1"/>
</dbReference>
<dbReference type="EMBL" id="VATY01000001">
    <property type="protein sequence ID" value="TMM58746.1"/>
    <property type="molecule type" value="Genomic_DNA"/>
</dbReference>
<dbReference type="Gene3D" id="3.40.50.150">
    <property type="entry name" value="Vaccinia Virus protein VP39"/>
    <property type="match status" value="1"/>
</dbReference>